<evidence type="ECO:0000256" key="3">
    <source>
        <dbReference type="PROSITE-ProRule" id="PRU00339"/>
    </source>
</evidence>
<dbReference type="AlphaFoldDB" id="A0A956SG60"/>
<dbReference type="GO" id="GO:0004674">
    <property type="term" value="F:protein serine/threonine kinase activity"/>
    <property type="evidence" value="ECO:0007669"/>
    <property type="project" value="UniProtKB-KW"/>
</dbReference>
<dbReference type="SMART" id="SM00028">
    <property type="entry name" value="TPR"/>
    <property type="match status" value="7"/>
</dbReference>
<dbReference type="PROSITE" id="PS00107">
    <property type="entry name" value="PROTEIN_KINASE_ATP"/>
    <property type="match status" value="1"/>
</dbReference>
<dbReference type="InterPro" id="IPR011990">
    <property type="entry name" value="TPR-like_helical_dom_sf"/>
</dbReference>
<dbReference type="PROSITE" id="PS50011">
    <property type="entry name" value="PROTEIN_KINASE_DOM"/>
    <property type="match status" value="1"/>
</dbReference>
<proteinExistence type="predicted"/>
<evidence type="ECO:0000256" key="4">
    <source>
        <dbReference type="PROSITE-ProRule" id="PRU10141"/>
    </source>
</evidence>
<dbReference type="GO" id="GO:0005524">
    <property type="term" value="F:ATP binding"/>
    <property type="evidence" value="ECO:0007669"/>
    <property type="project" value="UniProtKB-UniRule"/>
</dbReference>
<reference evidence="7" key="2">
    <citation type="journal article" date="2021" name="Microbiome">
        <title>Successional dynamics and alternative stable states in a saline activated sludge microbial community over 9 years.</title>
        <authorList>
            <person name="Wang Y."/>
            <person name="Ye J."/>
            <person name="Ju F."/>
            <person name="Liu L."/>
            <person name="Boyd J.A."/>
            <person name="Deng Y."/>
            <person name="Parks D.H."/>
            <person name="Jiang X."/>
            <person name="Yin X."/>
            <person name="Woodcroft B.J."/>
            <person name="Tyson G.W."/>
            <person name="Hugenholtz P."/>
            <person name="Polz M.F."/>
            <person name="Zhang T."/>
        </authorList>
    </citation>
    <scope>NUCLEOTIDE SEQUENCE</scope>
    <source>
        <strain evidence="7">HKST-UBA02</strain>
    </source>
</reference>
<dbReference type="InterPro" id="IPR008271">
    <property type="entry name" value="Ser/Thr_kinase_AS"/>
</dbReference>
<protein>
    <submittedName>
        <fullName evidence="7">Serine/threonine protein kinase</fullName>
    </submittedName>
</protein>
<dbReference type="InterPro" id="IPR000719">
    <property type="entry name" value="Prot_kinase_dom"/>
</dbReference>
<feature type="region of interest" description="Disordered" evidence="5">
    <location>
        <begin position="244"/>
        <end position="299"/>
    </location>
</feature>
<dbReference type="Pfam" id="PF13181">
    <property type="entry name" value="TPR_8"/>
    <property type="match status" value="1"/>
</dbReference>
<dbReference type="Gene3D" id="1.25.40.10">
    <property type="entry name" value="Tetratricopeptide repeat domain"/>
    <property type="match status" value="2"/>
</dbReference>
<keyword evidence="1 4" id="KW-0547">Nucleotide-binding</keyword>
<keyword evidence="7" id="KW-0723">Serine/threonine-protein kinase</keyword>
<organism evidence="7 8">
    <name type="scientific">Eiseniibacteriota bacterium</name>
    <dbReference type="NCBI Taxonomy" id="2212470"/>
    <lineage>
        <taxon>Bacteria</taxon>
        <taxon>Candidatus Eiseniibacteriota</taxon>
    </lineage>
</organism>
<dbReference type="Gene3D" id="3.30.200.20">
    <property type="entry name" value="Phosphorylase Kinase, domain 1"/>
    <property type="match status" value="1"/>
</dbReference>
<keyword evidence="2 4" id="KW-0067">ATP-binding</keyword>
<feature type="compositionally biased region" description="Basic and acidic residues" evidence="5">
    <location>
        <begin position="281"/>
        <end position="297"/>
    </location>
</feature>
<dbReference type="PANTHER" id="PTHR46082:SF6">
    <property type="entry name" value="AAA+ ATPASE DOMAIN-CONTAINING PROTEIN-RELATED"/>
    <property type="match status" value="1"/>
</dbReference>
<feature type="binding site" evidence="4">
    <location>
        <position position="64"/>
    </location>
    <ligand>
        <name>ATP</name>
        <dbReference type="ChEBI" id="CHEBI:30616"/>
    </ligand>
</feature>
<evidence type="ECO:0000259" key="6">
    <source>
        <dbReference type="PROSITE" id="PS50011"/>
    </source>
</evidence>
<keyword evidence="3" id="KW-0802">TPR repeat</keyword>
<dbReference type="SMART" id="SM00220">
    <property type="entry name" value="S_TKc"/>
    <property type="match status" value="1"/>
</dbReference>
<evidence type="ECO:0000256" key="2">
    <source>
        <dbReference type="ARBA" id="ARBA00022840"/>
    </source>
</evidence>
<dbReference type="SUPFAM" id="SSF56112">
    <property type="entry name" value="Protein kinase-like (PK-like)"/>
    <property type="match status" value="1"/>
</dbReference>
<evidence type="ECO:0000256" key="1">
    <source>
        <dbReference type="ARBA" id="ARBA00022741"/>
    </source>
</evidence>
<accession>A0A956SG60</accession>
<dbReference type="InterPro" id="IPR019734">
    <property type="entry name" value="TPR_rpt"/>
</dbReference>
<dbReference type="InterPro" id="IPR017441">
    <property type="entry name" value="Protein_kinase_ATP_BS"/>
</dbReference>
<evidence type="ECO:0000313" key="8">
    <source>
        <dbReference type="Proteomes" id="UP000739538"/>
    </source>
</evidence>
<name>A0A956SG60_UNCEI</name>
<reference evidence="7" key="1">
    <citation type="submission" date="2020-04" db="EMBL/GenBank/DDBJ databases">
        <authorList>
            <person name="Zhang T."/>
        </authorList>
    </citation>
    <scope>NUCLEOTIDE SEQUENCE</scope>
    <source>
        <strain evidence="7">HKST-UBA02</strain>
    </source>
</reference>
<dbReference type="PROSITE" id="PS50005">
    <property type="entry name" value="TPR"/>
    <property type="match status" value="2"/>
</dbReference>
<comment type="caution">
    <text evidence="7">The sequence shown here is derived from an EMBL/GenBank/DDBJ whole genome shotgun (WGS) entry which is preliminary data.</text>
</comment>
<sequence length="814" mass="89265">MKERDALPSLLRTAGSASYVEALPSGVPETVGPYRLLSRLGEGGMGAVYLAEQSEPIERRVALKLIKPGLDTEAVIARFESERQTLARLHHPNIAQVYDAGSTDRGHPFFAMEYVPGVDITRYCDLAHLDVRARVELMSVVCAAIQHAHQRGVIHRDIKPSNILVATSDDAPRPMVIDFGIAKATERKIDSGDTVTLPGQLIGTPEYMSPEQADPMNTDIDVTTDVYSLGAVLYELLTGTRALAAARPESSTDGRPFDGRESLPSRERSRSGVLPSPPSRRVVERRSELAATERSEKTPTALARALRGELDWITLRALDPDRSRRYQSAAELEEELARYLRGEPVEAGPPSMAYRFRKLVARHRTAFVAGASVLLVLATGLVVSTTLYVRSEAAHQEASRQARKAERVNQFLQSMLQSADPEVGDRDVTVREVLENTAASLEEELSDEPEVLAAAQLTLGNTFDALGQYDEAISHMESAVSTLRVARPAGPELAQALNDLGIALVHAGRYERADSIASQALSMFTEQLGADAPQTSTARTNLAVVYKNLGRFAEAERLYRETLAIHRAAGTEDPEVATLISNLAVVLRNQENYDEAIDLYRNALEMLVRTAGSEHHMVATVQANLAAALSTAGRYDEALPVLQAVLERDRDTLGEDHPYVAGDLANLAVLYRNLDELELAEESARASLEVRRQSLGANHPYCAKSLTILGSILTAAGQHESAEDAYREALQIRREHLSPSHPSLLWSECRLGQCLLDQGRRAEAEPLLVHAWEEARGSADVPDSRREQIQETLASLYDDWKPDLAKSIRTATNR</sequence>
<feature type="domain" description="Protein kinase" evidence="6">
    <location>
        <begin position="34"/>
        <end position="340"/>
    </location>
</feature>
<feature type="repeat" description="TPR" evidence="3">
    <location>
        <begin position="703"/>
        <end position="736"/>
    </location>
</feature>
<dbReference type="CDD" id="cd14014">
    <property type="entry name" value="STKc_PknB_like"/>
    <property type="match status" value="1"/>
</dbReference>
<keyword evidence="7" id="KW-0808">Transferase</keyword>
<feature type="repeat" description="TPR" evidence="3">
    <location>
        <begin position="577"/>
        <end position="610"/>
    </location>
</feature>
<feature type="compositionally biased region" description="Basic and acidic residues" evidence="5">
    <location>
        <begin position="250"/>
        <end position="270"/>
    </location>
</feature>
<dbReference type="Pfam" id="PF00069">
    <property type="entry name" value="Pkinase"/>
    <property type="match status" value="1"/>
</dbReference>
<dbReference type="Pfam" id="PF13424">
    <property type="entry name" value="TPR_12"/>
    <property type="match status" value="3"/>
</dbReference>
<evidence type="ECO:0000256" key="5">
    <source>
        <dbReference type="SAM" id="MobiDB-lite"/>
    </source>
</evidence>
<dbReference type="SUPFAM" id="SSF48452">
    <property type="entry name" value="TPR-like"/>
    <property type="match status" value="2"/>
</dbReference>
<dbReference type="PROSITE" id="PS00108">
    <property type="entry name" value="PROTEIN_KINASE_ST"/>
    <property type="match status" value="1"/>
</dbReference>
<gene>
    <name evidence="7" type="ORF">KDA27_20690</name>
</gene>
<dbReference type="InterPro" id="IPR053137">
    <property type="entry name" value="NLR-like"/>
</dbReference>
<dbReference type="Gene3D" id="1.10.510.10">
    <property type="entry name" value="Transferase(Phosphotransferase) domain 1"/>
    <property type="match status" value="1"/>
</dbReference>
<keyword evidence="7" id="KW-0418">Kinase</keyword>
<dbReference type="Proteomes" id="UP000739538">
    <property type="component" value="Unassembled WGS sequence"/>
</dbReference>
<dbReference type="InterPro" id="IPR011009">
    <property type="entry name" value="Kinase-like_dom_sf"/>
</dbReference>
<dbReference type="PRINTS" id="PR00381">
    <property type="entry name" value="KINESINLIGHT"/>
</dbReference>
<dbReference type="PANTHER" id="PTHR46082">
    <property type="entry name" value="ATP/GTP-BINDING PROTEIN-RELATED"/>
    <property type="match status" value="1"/>
</dbReference>
<evidence type="ECO:0000313" key="7">
    <source>
        <dbReference type="EMBL" id="MCA9758224.1"/>
    </source>
</evidence>
<dbReference type="EMBL" id="JAGQHS010000152">
    <property type="protein sequence ID" value="MCA9758224.1"/>
    <property type="molecule type" value="Genomic_DNA"/>
</dbReference>